<comment type="caution">
    <text evidence="2">The sequence shown here is derived from an EMBL/GenBank/DDBJ whole genome shotgun (WGS) entry which is preliminary data.</text>
</comment>
<dbReference type="InterPro" id="IPR010730">
    <property type="entry name" value="HET"/>
</dbReference>
<keyword evidence="3" id="KW-1185">Reference proteome</keyword>
<name>A0A8K0VZD6_9PLEO</name>
<dbReference type="Pfam" id="PF06985">
    <property type="entry name" value="HET"/>
    <property type="match status" value="1"/>
</dbReference>
<dbReference type="Proteomes" id="UP000813461">
    <property type="component" value="Unassembled WGS sequence"/>
</dbReference>
<sequence>MLYSSNRNVRLFCELNRDWTVEQTWCVDLFFASDDRDADAMGPIEILGVLNPSIEGSCIKSVDGVLLRANISEDTGSDLAVSRAKRWIETCVGEHEECRSTIPRTCPTRLLYINGLEDARLCTTSKFEAENYACLSHCWGGRPVLETTTATLQKYHDSIPWKDLPKTFQHAISFTYRLGIKYLWIDSLCILQDSAIDWQHEGSRMASIYEGAYVTLAASESPNAHAGCFRKTLDRSNSYCFQFEDSSGNDFAIYTRSVLQHHKEDTLMEVVLLQRPWTYQERLLSPRIIHFLDEELWFECRESTQCECSRRTLLDESRRKPDIRKLLQNSTSPRDLQIRWQDTIMEYSKKACNLTFPEDLFPAIQGLAKLMPQASGRYLAGHWEARLASSLLWLVTPVENSHLTKAIKWRAPSWSWASAMGWISWHPRAAVVCDADVRFTVISAKTVPKGSDPTGQSISGELVLKGTCIRGKVRCRDLDDPKIDAEYIDCTPPWSNGTRWDRPVGKHHLDGLNVILLSLHVNDDGTHTRMVLKKAHGQDDVYVRIGFFVELYEEGRSRESHLDEIHNEEQITVTIV</sequence>
<accession>A0A8K0VZD6</accession>
<dbReference type="EMBL" id="JAGMVJ010000009">
    <property type="protein sequence ID" value="KAH7087870.1"/>
    <property type="molecule type" value="Genomic_DNA"/>
</dbReference>
<dbReference type="AlphaFoldDB" id="A0A8K0VZD6"/>
<evidence type="ECO:0000313" key="2">
    <source>
        <dbReference type="EMBL" id="KAH7087870.1"/>
    </source>
</evidence>
<proteinExistence type="predicted"/>
<dbReference type="PANTHER" id="PTHR33112">
    <property type="entry name" value="DOMAIN PROTEIN, PUTATIVE-RELATED"/>
    <property type="match status" value="1"/>
</dbReference>
<evidence type="ECO:0000259" key="1">
    <source>
        <dbReference type="Pfam" id="PF06985"/>
    </source>
</evidence>
<evidence type="ECO:0000313" key="3">
    <source>
        <dbReference type="Proteomes" id="UP000813461"/>
    </source>
</evidence>
<dbReference type="OrthoDB" id="5362512at2759"/>
<dbReference type="PANTHER" id="PTHR33112:SF9">
    <property type="entry name" value="HETEROKARYON INCOMPATIBILITY DOMAIN-CONTAINING PROTEIN"/>
    <property type="match status" value="1"/>
</dbReference>
<feature type="domain" description="Heterokaryon incompatibility" evidence="1">
    <location>
        <begin position="132"/>
        <end position="281"/>
    </location>
</feature>
<gene>
    <name evidence="2" type="ORF">FB567DRAFT_592527</name>
</gene>
<reference evidence="2" key="1">
    <citation type="journal article" date="2021" name="Nat. Commun.">
        <title>Genetic determinants of endophytism in the Arabidopsis root mycobiome.</title>
        <authorList>
            <person name="Mesny F."/>
            <person name="Miyauchi S."/>
            <person name="Thiergart T."/>
            <person name="Pickel B."/>
            <person name="Atanasova L."/>
            <person name="Karlsson M."/>
            <person name="Huettel B."/>
            <person name="Barry K.W."/>
            <person name="Haridas S."/>
            <person name="Chen C."/>
            <person name="Bauer D."/>
            <person name="Andreopoulos W."/>
            <person name="Pangilinan J."/>
            <person name="LaButti K."/>
            <person name="Riley R."/>
            <person name="Lipzen A."/>
            <person name="Clum A."/>
            <person name="Drula E."/>
            <person name="Henrissat B."/>
            <person name="Kohler A."/>
            <person name="Grigoriev I.V."/>
            <person name="Martin F.M."/>
            <person name="Hacquard S."/>
        </authorList>
    </citation>
    <scope>NUCLEOTIDE SEQUENCE</scope>
    <source>
        <strain evidence="2">MPI-SDFR-AT-0120</strain>
    </source>
</reference>
<protein>
    <submittedName>
        <fullName evidence="2">Heterokaryon incompatibility protein-domain-containing protein</fullName>
    </submittedName>
</protein>
<organism evidence="2 3">
    <name type="scientific">Paraphoma chrysanthemicola</name>
    <dbReference type="NCBI Taxonomy" id="798071"/>
    <lineage>
        <taxon>Eukaryota</taxon>
        <taxon>Fungi</taxon>
        <taxon>Dikarya</taxon>
        <taxon>Ascomycota</taxon>
        <taxon>Pezizomycotina</taxon>
        <taxon>Dothideomycetes</taxon>
        <taxon>Pleosporomycetidae</taxon>
        <taxon>Pleosporales</taxon>
        <taxon>Pleosporineae</taxon>
        <taxon>Phaeosphaeriaceae</taxon>
        <taxon>Paraphoma</taxon>
    </lineage>
</organism>